<sequence>VPTDVLADLRSVVLRDGEKALFIIDPLAAIHDGNENDRRHAIAVFDALEEELCYDGSSVIIPGHPSKTSQYSGSTQWIYAARSSIIMGPEYWIDNVAKDDKSPTQIALLKGNYASQRIRETLEFMEVEQAGYWRWLEQASPESGVNEDLLLDILRDLETIKANLSPNLAARNYIVKIVREHTLNRRRGKRVMTDEQITNLVAKLRDSGVIKIEDYKNSSRRDATRYRILKQEDIPF</sequence>
<accession>A0A0F9A0P1</accession>
<protein>
    <submittedName>
        <fullName evidence="1">Uncharacterized protein</fullName>
    </submittedName>
</protein>
<reference evidence="1" key="1">
    <citation type="journal article" date="2015" name="Nature">
        <title>Complex archaea that bridge the gap between prokaryotes and eukaryotes.</title>
        <authorList>
            <person name="Spang A."/>
            <person name="Saw J.H."/>
            <person name="Jorgensen S.L."/>
            <person name="Zaremba-Niedzwiedzka K."/>
            <person name="Martijn J."/>
            <person name="Lind A.E."/>
            <person name="van Eijk R."/>
            <person name="Schleper C."/>
            <person name="Guy L."/>
            <person name="Ettema T.J."/>
        </authorList>
    </citation>
    <scope>NUCLEOTIDE SEQUENCE</scope>
</reference>
<dbReference type="Gene3D" id="3.40.50.300">
    <property type="entry name" value="P-loop containing nucleotide triphosphate hydrolases"/>
    <property type="match status" value="1"/>
</dbReference>
<evidence type="ECO:0000313" key="1">
    <source>
        <dbReference type="EMBL" id="KKK91630.1"/>
    </source>
</evidence>
<name>A0A0F9A0P1_9ZZZZ</name>
<gene>
    <name evidence="1" type="ORF">LCGC14_2711010</name>
</gene>
<feature type="non-terminal residue" evidence="1">
    <location>
        <position position="1"/>
    </location>
</feature>
<dbReference type="AlphaFoldDB" id="A0A0F9A0P1"/>
<organism evidence="1">
    <name type="scientific">marine sediment metagenome</name>
    <dbReference type="NCBI Taxonomy" id="412755"/>
    <lineage>
        <taxon>unclassified sequences</taxon>
        <taxon>metagenomes</taxon>
        <taxon>ecological metagenomes</taxon>
    </lineage>
</organism>
<proteinExistence type="predicted"/>
<comment type="caution">
    <text evidence="1">The sequence shown here is derived from an EMBL/GenBank/DDBJ whole genome shotgun (WGS) entry which is preliminary data.</text>
</comment>
<dbReference type="InterPro" id="IPR027417">
    <property type="entry name" value="P-loop_NTPase"/>
</dbReference>
<dbReference type="EMBL" id="LAZR01048568">
    <property type="protein sequence ID" value="KKK91630.1"/>
    <property type="molecule type" value="Genomic_DNA"/>
</dbReference>